<dbReference type="Proteomes" id="UP000799437">
    <property type="component" value="Unassembled WGS sequence"/>
</dbReference>
<dbReference type="InterPro" id="IPR006175">
    <property type="entry name" value="YjgF/YER057c/UK114"/>
</dbReference>
<protein>
    <submittedName>
        <fullName evidence="1">YjgF-like protein</fullName>
    </submittedName>
</protein>
<dbReference type="GeneID" id="54485531"/>
<dbReference type="CDD" id="cd00448">
    <property type="entry name" value="YjgF_YER057c_UK114_family"/>
    <property type="match status" value="1"/>
</dbReference>
<keyword evidence="2" id="KW-1185">Reference proteome</keyword>
<name>A0A6A6VZ71_9PEZI</name>
<dbReference type="EMBL" id="ML996577">
    <property type="protein sequence ID" value="KAF2755535.1"/>
    <property type="molecule type" value="Genomic_DNA"/>
</dbReference>
<sequence length="152" mass="16481">MASSNKPQAFNPKTLAAPPPSYDQVCITPILPTSKLITIAGQIGRHPEHDFKHNKSLLDQAAQAYENVANALAAAGATPRDITFVRHYIVQDSGDAELNKKDVVSRGWAPLWIEFMDSKGEGHRPPDTVVGVASLATKEILYEVEVVAVIHS</sequence>
<evidence type="ECO:0000313" key="2">
    <source>
        <dbReference type="Proteomes" id="UP000799437"/>
    </source>
</evidence>
<dbReference type="OrthoDB" id="309640at2759"/>
<organism evidence="1 2">
    <name type="scientific">Pseudovirgaria hyperparasitica</name>
    <dbReference type="NCBI Taxonomy" id="470096"/>
    <lineage>
        <taxon>Eukaryota</taxon>
        <taxon>Fungi</taxon>
        <taxon>Dikarya</taxon>
        <taxon>Ascomycota</taxon>
        <taxon>Pezizomycotina</taxon>
        <taxon>Dothideomycetes</taxon>
        <taxon>Dothideomycetes incertae sedis</taxon>
        <taxon>Acrospermales</taxon>
        <taxon>Acrospermaceae</taxon>
        <taxon>Pseudovirgaria</taxon>
    </lineage>
</organism>
<dbReference type="RefSeq" id="XP_033597986.1">
    <property type="nucleotide sequence ID" value="XM_033744477.1"/>
</dbReference>
<gene>
    <name evidence="1" type="ORF">EJ05DRAFT_478522</name>
</gene>
<dbReference type="Pfam" id="PF01042">
    <property type="entry name" value="Ribonuc_L-PSP"/>
    <property type="match status" value="1"/>
</dbReference>
<reference evidence="1" key="1">
    <citation type="journal article" date="2020" name="Stud. Mycol.">
        <title>101 Dothideomycetes genomes: a test case for predicting lifestyles and emergence of pathogens.</title>
        <authorList>
            <person name="Haridas S."/>
            <person name="Albert R."/>
            <person name="Binder M."/>
            <person name="Bloem J."/>
            <person name="Labutti K."/>
            <person name="Salamov A."/>
            <person name="Andreopoulos B."/>
            <person name="Baker S."/>
            <person name="Barry K."/>
            <person name="Bills G."/>
            <person name="Bluhm B."/>
            <person name="Cannon C."/>
            <person name="Castanera R."/>
            <person name="Culley D."/>
            <person name="Daum C."/>
            <person name="Ezra D."/>
            <person name="Gonzalez J."/>
            <person name="Henrissat B."/>
            <person name="Kuo A."/>
            <person name="Liang C."/>
            <person name="Lipzen A."/>
            <person name="Lutzoni F."/>
            <person name="Magnuson J."/>
            <person name="Mondo S."/>
            <person name="Nolan M."/>
            <person name="Ohm R."/>
            <person name="Pangilinan J."/>
            <person name="Park H.-J."/>
            <person name="Ramirez L."/>
            <person name="Alfaro M."/>
            <person name="Sun H."/>
            <person name="Tritt A."/>
            <person name="Yoshinaga Y."/>
            <person name="Zwiers L.-H."/>
            <person name="Turgeon B."/>
            <person name="Goodwin S."/>
            <person name="Spatafora J."/>
            <person name="Crous P."/>
            <person name="Grigoriev I."/>
        </authorList>
    </citation>
    <scope>NUCLEOTIDE SEQUENCE</scope>
    <source>
        <strain evidence="1">CBS 121739</strain>
    </source>
</reference>
<proteinExistence type="predicted"/>
<dbReference type="InterPro" id="IPR035959">
    <property type="entry name" value="RutC-like_sf"/>
</dbReference>
<dbReference type="AlphaFoldDB" id="A0A6A6VZ71"/>
<evidence type="ECO:0000313" key="1">
    <source>
        <dbReference type="EMBL" id="KAF2755535.1"/>
    </source>
</evidence>
<dbReference type="SUPFAM" id="SSF55298">
    <property type="entry name" value="YjgF-like"/>
    <property type="match status" value="1"/>
</dbReference>
<dbReference type="Gene3D" id="3.30.1330.40">
    <property type="entry name" value="RutC-like"/>
    <property type="match status" value="1"/>
</dbReference>
<accession>A0A6A6VZ71</accession>